<dbReference type="EMBL" id="UYYB01095671">
    <property type="protein sequence ID" value="VDM75674.1"/>
    <property type="molecule type" value="Genomic_DNA"/>
</dbReference>
<evidence type="ECO:0000313" key="2">
    <source>
        <dbReference type="Proteomes" id="UP000270094"/>
    </source>
</evidence>
<dbReference type="InterPro" id="IPR035126">
    <property type="entry name" value="SCVP"/>
</dbReference>
<organism evidence="1 2">
    <name type="scientific">Strongylus vulgaris</name>
    <name type="common">Blood worm</name>
    <dbReference type="NCBI Taxonomy" id="40348"/>
    <lineage>
        <taxon>Eukaryota</taxon>
        <taxon>Metazoa</taxon>
        <taxon>Ecdysozoa</taxon>
        <taxon>Nematoda</taxon>
        <taxon>Chromadorea</taxon>
        <taxon>Rhabditida</taxon>
        <taxon>Rhabditina</taxon>
        <taxon>Rhabditomorpha</taxon>
        <taxon>Strongyloidea</taxon>
        <taxon>Strongylidae</taxon>
        <taxon>Strongylus</taxon>
    </lineage>
</organism>
<gene>
    <name evidence="1" type="ORF">SVUK_LOCUS10672</name>
</gene>
<reference evidence="1 2" key="1">
    <citation type="submission" date="2018-11" db="EMBL/GenBank/DDBJ databases">
        <authorList>
            <consortium name="Pathogen Informatics"/>
        </authorList>
    </citation>
    <scope>NUCLEOTIDE SEQUENCE [LARGE SCALE GENOMIC DNA]</scope>
</reference>
<accession>A0A3P7JCB3</accession>
<sequence length="151" mass="17260">MMKRKFKVLGHASTWEMVEVLLASEHYTNSSYHSALDDFRNLFDEFAEQSGGHYNKRNLRELETYISGLPVARYGLRNTDCEQFRQFLSGIKAQRYHLQYASVKCGAMTFSYCMAFACDPFEYGRRNTTPAAIGFGRASSIVDTTTMELMG</sequence>
<dbReference type="Proteomes" id="UP000270094">
    <property type="component" value="Unassembled WGS sequence"/>
</dbReference>
<protein>
    <submittedName>
        <fullName evidence="1">Uncharacterized protein</fullName>
    </submittedName>
</protein>
<evidence type="ECO:0000313" key="1">
    <source>
        <dbReference type="EMBL" id="VDM75674.1"/>
    </source>
</evidence>
<name>A0A3P7JCB3_STRVU</name>
<dbReference type="OrthoDB" id="5808834at2759"/>
<keyword evidence="2" id="KW-1185">Reference proteome</keyword>
<dbReference type="Pfam" id="PF17619">
    <property type="entry name" value="SCVP"/>
    <property type="match status" value="1"/>
</dbReference>
<proteinExistence type="predicted"/>
<dbReference type="AlphaFoldDB" id="A0A3P7JCB3"/>